<dbReference type="Gene3D" id="3.40.50.300">
    <property type="entry name" value="P-loop containing nucleotide triphosphate hydrolases"/>
    <property type="match status" value="1"/>
</dbReference>
<proteinExistence type="predicted"/>
<keyword evidence="1" id="KW-0812">Transmembrane</keyword>
<dbReference type="AlphaFoldDB" id="A0A3N0YLQ4"/>
<protein>
    <submittedName>
        <fullName evidence="2">Uncharacterized protein</fullName>
    </submittedName>
</protein>
<feature type="transmembrane region" description="Helical" evidence="1">
    <location>
        <begin position="189"/>
        <end position="209"/>
    </location>
</feature>
<dbReference type="Proteomes" id="UP000281406">
    <property type="component" value="Unassembled WGS sequence"/>
</dbReference>
<dbReference type="OrthoDB" id="10261556at2759"/>
<gene>
    <name evidence="2" type="ORF">DPX16_1057</name>
</gene>
<accession>A0A3N0YLQ4</accession>
<dbReference type="InterPro" id="IPR027417">
    <property type="entry name" value="P-loop_NTPase"/>
</dbReference>
<keyword evidence="1" id="KW-0472">Membrane</keyword>
<comment type="caution">
    <text evidence="2">The sequence shown here is derived from an EMBL/GenBank/DDBJ whole genome shotgun (WGS) entry which is preliminary data.</text>
</comment>
<evidence type="ECO:0000313" key="3">
    <source>
        <dbReference type="Proteomes" id="UP000281406"/>
    </source>
</evidence>
<dbReference type="SUPFAM" id="SSF52540">
    <property type="entry name" value="P-loop containing nucleoside triphosphate hydrolases"/>
    <property type="match status" value="1"/>
</dbReference>
<keyword evidence="3" id="KW-1185">Reference proteome</keyword>
<organism evidence="2 3">
    <name type="scientific">Anabarilius grahami</name>
    <name type="common">Kanglang fish</name>
    <name type="synonym">Barilius grahami</name>
    <dbReference type="NCBI Taxonomy" id="495550"/>
    <lineage>
        <taxon>Eukaryota</taxon>
        <taxon>Metazoa</taxon>
        <taxon>Chordata</taxon>
        <taxon>Craniata</taxon>
        <taxon>Vertebrata</taxon>
        <taxon>Euteleostomi</taxon>
        <taxon>Actinopterygii</taxon>
        <taxon>Neopterygii</taxon>
        <taxon>Teleostei</taxon>
        <taxon>Ostariophysi</taxon>
        <taxon>Cypriniformes</taxon>
        <taxon>Xenocyprididae</taxon>
        <taxon>Xenocypridinae</taxon>
        <taxon>Xenocypridinae incertae sedis</taxon>
        <taxon>Anabarilius</taxon>
    </lineage>
</organism>
<reference evidence="2 3" key="1">
    <citation type="submission" date="2018-10" db="EMBL/GenBank/DDBJ databases">
        <title>Genome assembly for a Yunnan-Guizhou Plateau 3E fish, Anabarilius grahami (Regan), and its evolutionary and genetic applications.</title>
        <authorList>
            <person name="Jiang W."/>
        </authorList>
    </citation>
    <scope>NUCLEOTIDE SEQUENCE [LARGE SCALE GENOMIC DNA]</scope>
    <source>
        <strain evidence="2">AG-KIZ</strain>
        <tissue evidence="2">Muscle</tissue>
    </source>
</reference>
<evidence type="ECO:0000313" key="2">
    <source>
        <dbReference type="EMBL" id="ROL46830.1"/>
    </source>
</evidence>
<dbReference type="EMBL" id="RJVU01036753">
    <property type="protein sequence ID" value="ROL46830.1"/>
    <property type="molecule type" value="Genomic_DNA"/>
</dbReference>
<evidence type="ECO:0000256" key="1">
    <source>
        <dbReference type="SAM" id="Phobius"/>
    </source>
</evidence>
<sequence length="222" mass="24466">MMAVVEEPEELRCVDSAIASVIEDIGSALILKEEQRTAIKAFVDGKDVFAVLPTGFGKTLIVAGSRFETTEGQNATISFDIDEVQKATEVRITFRQDNKEKPVVIARRPWIYDEAPPAGVSLRVEEGRVNVTIQHVNISRNSGVYRARAFFGKKVSEVKATLVVIEASFSSTKAPPHTSTPKPPDSSDLLWLCALIPVAIIISGVVYFCKHKRARITYIYSV</sequence>
<name>A0A3N0YLQ4_ANAGA</name>
<keyword evidence="1" id="KW-1133">Transmembrane helix</keyword>